<feature type="compositionally biased region" description="Basic and acidic residues" evidence="2">
    <location>
        <begin position="675"/>
        <end position="685"/>
    </location>
</feature>
<dbReference type="SUPFAM" id="SSF53098">
    <property type="entry name" value="Ribonuclease H-like"/>
    <property type="match status" value="1"/>
</dbReference>
<accession>A0ABD2M417</accession>
<dbReference type="FunFam" id="1.10.340.70:FF:000003">
    <property type="entry name" value="Protein CBG25708"/>
    <property type="match status" value="1"/>
</dbReference>
<dbReference type="PROSITE" id="PS50994">
    <property type="entry name" value="INTEGRASE"/>
    <property type="match status" value="1"/>
</dbReference>
<dbReference type="InterPro" id="IPR041588">
    <property type="entry name" value="Integrase_H2C2"/>
</dbReference>
<evidence type="ECO:0000259" key="3">
    <source>
        <dbReference type="PROSITE" id="PS50994"/>
    </source>
</evidence>
<dbReference type="EC" id="2.7.7.49" evidence="1"/>
<gene>
    <name evidence="4" type="ORF">niasHT_003159</name>
</gene>
<dbReference type="Gene3D" id="1.10.340.70">
    <property type="match status" value="1"/>
</dbReference>
<sequence length="722" mass="82635">MKNALPNKVIGFEGIRISYIDHNVVAFLNHFRHLFIVCCGTNLAIEKISGRISHNICSMVVWSAHDLCRLRQQCAVLSDCRALRSLTIGHFSPEFPAIYDSASANVSNNGQSLAKWLFISLVNGPPKLLRCHIHSKQQWSAKMDGFKTAFVNASSPANFIVVFSWRPWAGDTVVPFELTNKFSDGGGELMTLKQYESNRFLLVRCPLLRDQRKWTEWEREAHASRSLTPAEKNYSQIEKEGLALIFADFDIEYVNTNDFGQADALSRLIAKEFECDDERVIAACNIDEDLGTVLDMAKQILPIKFENLVSESKKDKTMQIVMKFVRDGWPDERKLTPQSEEIELFGRRKADLTILKDCLMYGERIVIPEKFRTKILTLLHKGHPGIKRMKQLARQYVFWPKLDQQIEEFVKNCAPCQLAAKAPTKTDLHSWPKSTRPWQRIHADYAGPFFGKEFLIVVDSYSKYPEVFEMTTKSAAATIERLRYLFTRHGIPETLVTDNGTQFAASEFAKFTEANGITHLFSAPYNPMSNGQAERFVDTFKRAFRKIKGEGVPNKEIINTFLVTYRTTPNDSLPEAKTPAEMLLGRKPRTTIDLLMPPLRQPTERDTKMEHHFNRRFGTRPQKFVSNKPIWARHRLSQNWRAGTISNGHEPLNVLNEAFHLPITAPNVGIVEQDLEPRPDPINDDHQDEIEPEQARRSPTPPQQVPRRSGRNRRAPDRYSPG</sequence>
<dbReference type="InterPro" id="IPR012337">
    <property type="entry name" value="RNaseH-like_sf"/>
</dbReference>
<evidence type="ECO:0000313" key="4">
    <source>
        <dbReference type="EMBL" id="KAL3122171.1"/>
    </source>
</evidence>
<comment type="caution">
    <text evidence="4">The sequence shown here is derived from an EMBL/GenBank/DDBJ whole genome shotgun (WGS) entry which is preliminary data.</text>
</comment>
<proteinExistence type="predicted"/>
<dbReference type="InterPro" id="IPR001584">
    <property type="entry name" value="Integrase_cat-core"/>
</dbReference>
<dbReference type="PANTHER" id="PTHR37984">
    <property type="entry name" value="PROTEIN CBG26694"/>
    <property type="match status" value="1"/>
</dbReference>
<dbReference type="InterPro" id="IPR036397">
    <property type="entry name" value="RNaseH_sf"/>
</dbReference>
<dbReference type="EMBL" id="JBICBT010000154">
    <property type="protein sequence ID" value="KAL3122171.1"/>
    <property type="molecule type" value="Genomic_DNA"/>
</dbReference>
<dbReference type="AlphaFoldDB" id="A0ABD2M417"/>
<evidence type="ECO:0000256" key="1">
    <source>
        <dbReference type="ARBA" id="ARBA00012493"/>
    </source>
</evidence>
<feature type="domain" description="Integrase catalytic" evidence="3">
    <location>
        <begin position="433"/>
        <end position="587"/>
    </location>
</feature>
<dbReference type="GO" id="GO:0003964">
    <property type="term" value="F:RNA-directed DNA polymerase activity"/>
    <property type="evidence" value="ECO:0007669"/>
    <property type="project" value="UniProtKB-EC"/>
</dbReference>
<protein>
    <recommendedName>
        <fullName evidence="1">RNA-directed DNA polymerase</fullName>
        <ecNumber evidence="1">2.7.7.49</ecNumber>
    </recommendedName>
</protein>
<dbReference type="Pfam" id="PF17921">
    <property type="entry name" value="Integrase_H2C2"/>
    <property type="match status" value="1"/>
</dbReference>
<dbReference type="Pfam" id="PF00665">
    <property type="entry name" value="rve"/>
    <property type="match status" value="1"/>
</dbReference>
<evidence type="ECO:0000313" key="5">
    <source>
        <dbReference type="Proteomes" id="UP001620626"/>
    </source>
</evidence>
<feature type="region of interest" description="Disordered" evidence="2">
    <location>
        <begin position="673"/>
        <end position="722"/>
    </location>
</feature>
<organism evidence="4 5">
    <name type="scientific">Heterodera trifolii</name>
    <dbReference type="NCBI Taxonomy" id="157864"/>
    <lineage>
        <taxon>Eukaryota</taxon>
        <taxon>Metazoa</taxon>
        <taxon>Ecdysozoa</taxon>
        <taxon>Nematoda</taxon>
        <taxon>Chromadorea</taxon>
        <taxon>Rhabditida</taxon>
        <taxon>Tylenchina</taxon>
        <taxon>Tylenchomorpha</taxon>
        <taxon>Tylenchoidea</taxon>
        <taxon>Heteroderidae</taxon>
        <taxon>Heteroderinae</taxon>
        <taxon>Heterodera</taxon>
    </lineage>
</organism>
<dbReference type="FunFam" id="3.30.420.10:FF:000063">
    <property type="entry name" value="Retrovirus-related Pol polyprotein from transposon 297-like Protein"/>
    <property type="match status" value="1"/>
</dbReference>
<reference evidence="4 5" key="1">
    <citation type="submission" date="2024-10" db="EMBL/GenBank/DDBJ databases">
        <authorList>
            <person name="Kim D."/>
        </authorList>
    </citation>
    <scope>NUCLEOTIDE SEQUENCE [LARGE SCALE GENOMIC DNA]</scope>
    <source>
        <strain evidence="4">BH-2024</strain>
    </source>
</reference>
<dbReference type="InterPro" id="IPR050951">
    <property type="entry name" value="Retrovirus_Pol_polyprotein"/>
</dbReference>
<dbReference type="Proteomes" id="UP001620626">
    <property type="component" value="Unassembled WGS sequence"/>
</dbReference>
<evidence type="ECO:0000256" key="2">
    <source>
        <dbReference type="SAM" id="MobiDB-lite"/>
    </source>
</evidence>
<name>A0ABD2M417_9BILA</name>
<dbReference type="PANTHER" id="PTHR37984:SF5">
    <property type="entry name" value="PROTEIN NYNRIN-LIKE"/>
    <property type="match status" value="1"/>
</dbReference>
<dbReference type="Gene3D" id="3.30.420.10">
    <property type="entry name" value="Ribonuclease H-like superfamily/Ribonuclease H"/>
    <property type="match status" value="1"/>
</dbReference>
<keyword evidence="5" id="KW-1185">Reference proteome</keyword>